<accession>A0A978UK19</accession>
<evidence type="ECO:0000313" key="5">
    <source>
        <dbReference type="Proteomes" id="UP000813462"/>
    </source>
</evidence>
<comment type="caution">
    <text evidence="3">The sequence shown here is derived from an EMBL/GenBank/DDBJ whole genome shotgun (WGS) entry which is preliminary data.</text>
</comment>
<dbReference type="InterPro" id="IPR038595">
    <property type="entry name" value="LOR_sf"/>
</dbReference>
<proteinExistence type="inferred from homology"/>
<comment type="similarity">
    <text evidence="1">Belongs to the LOR family.</text>
</comment>
<feature type="compositionally biased region" description="Polar residues" evidence="2">
    <location>
        <begin position="13"/>
        <end position="28"/>
    </location>
</feature>
<dbReference type="EMBL" id="JAEACU010000011">
    <property type="protein sequence ID" value="KAH7515150.1"/>
    <property type="molecule type" value="Genomic_DNA"/>
</dbReference>
<dbReference type="Gene3D" id="2.40.160.200">
    <property type="entry name" value="LURP1-related"/>
    <property type="match status" value="1"/>
</dbReference>
<gene>
    <name evidence="3" type="ORF">FEM48_Zijuj11G0165400</name>
    <name evidence="4" type="ORF">FEM48_Zijuj11G0166700</name>
</gene>
<dbReference type="AlphaFoldDB" id="A0A978UK19"/>
<reference evidence="3" key="1">
    <citation type="journal article" date="2021" name="Front. Plant Sci.">
        <title>Chromosome-Scale Genome Assembly for Chinese Sour Jujube and Insights Into Its Genome Evolution and Domestication Signature.</title>
        <authorList>
            <person name="Shen L.-Y."/>
            <person name="Luo H."/>
            <person name="Wang X.-L."/>
            <person name="Wang X.-M."/>
            <person name="Qiu X.-J."/>
            <person name="Liu H."/>
            <person name="Zhou S.-S."/>
            <person name="Jia K.-H."/>
            <person name="Nie S."/>
            <person name="Bao Y.-T."/>
            <person name="Zhang R.-G."/>
            <person name="Yun Q.-Z."/>
            <person name="Chai Y.-H."/>
            <person name="Lu J.-Y."/>
            <person name="Li Y."/>
            <person name="Zhao S.-W."/>
            <person name="Mao J.-F."/>
            <person name="Jia S.-G."/>
            <person name="Mao Y.-M."/>
        </authorList>
    </citation>
    <scope>NUCLEOTIDE SEQUENCE</scope>
    <source>
        <strain evidence="3">AT0</strain>
        <tissue evidence="3">Leaf</tissue>
    </source>
</reference>
<evidence type="ECO:0000256" key="1">
    <source>
        <dbReference type="ARBA" id="ARBA00005437"/>
    </source>
</evidence>
<dbReference type="Proteomes" id="UP000813462">
    <property type="component" value="Unassembled WGS sequence"/>
</dbReference>
<sequence length="157" mass="17375">MTKVYPNSGGGSRTTAPQKVMRYSSSADENQQEGAEVLTVWKKSLLFNCTGFTVFNAKGNLVFRVDNYLAEVEPGRQLAGIRGREGGESAVLREKACEHPERKVLGVREQQLRIIVIITGREEGIIMNEPHHLDTATAMSLVILLDQMFGSSSYSTR</sequence>
<name>A0A978UK19_ZIZJJ</name>
<evidence type="ECO:0000313" key="4">
    <source>
        <dbReference type="EMBL" id="KAH7515161.1"/>
    </source>
</evidence>
<feature type="region of interest" description="Disordered" evidence="2">
    <location>
        <begin position="1"/>
        <end position="28"/>
    </location>
</feature>
<organism evidence="3 5">
    <name type="scientific">Ziziphus jujuba var. spinosa</name>
    <dbReference type="NCBI Taxonomy" id="714518"/>
    <lineage>
        <taxon>Eukaryota</taxon>
        <taxon>Viridiplantae</taxon>
        <taxon>Streptophyta</taxon>
        <taxon>Embryophyta</taxon>
        <taxon>Tracheophyta</taxon>
        <taxon>Spermatophyta</taxon>
        <taxon>Magnoliopsida</taxon>
        <taxon>eudicotyledons</taxon>
        <taxon>Gunneridae</taxon>
        <taxon>Pentapetalae</taxon>
        <taxon>rosids</taxon>
        <taxon>fabids</taxon>
        <taxon>Rosales</taxon>
        <taxon>Rhamnaceae</taxon>
        <taxon>Paliureae</taxon>
        <taxon>Ziziphus</taxon>
    </lineage>
</organism>
<dbReference type="EMBL" id="JAEACU010000011">
    <property type="protein sequence ID" value="KAH7515161.1"/>
    <property type="molecule type" value="Genomic_DNA"/>
</dbReference>
<evidence type="ECO:0008006" key="6">
    <source>
        <dbReference type="Google" id="ProtNLM"/>
    </source>
</evidence>
<dbReference type="Pfam" id="PF04525">
    <property type="entry name" value="LOR"/>
    <property type="match status" value="1"/>
</dbReference>
<evidence type="ECO:0000313" key="3">
    <source>
        <dbReference type="EMBL" id="KAH7515150.1"/>
    </source>
</evidence>
<dbReference type="SUPFAM" id="SSF54518">
    <property type="entry name" value="Tubby C-terminal domain-like"/>
    <property type="match status" value="1"/>
</dbReference>
<evidence type="ECO:0000256" key="2">
    <source>
        <dbReference type="SAM" id="MobiDB-lite"/>
    </source>
</evidence>
<protein>
    <recommendedName>
        <fullName evidence="6">Protein LURP-one-related 8-like</fullName>
    </recommendedName>
</protein>
<dbReference type="InterPro" id="IPR025659">
    <property type="entry name" value="Tubby-like_C"/>
</dbReference>
<dbReference type="InterPro" id="IPR007612">
    <property type="entry name" value="LOR"/>
</dbReference>